<protein>
    <submittedName>
        <fullName evidence="2">Uncharacterized protein</fullName>
    </submittedName>
</protein>
<proteinExistence type="predicted"/>
<dbReference type="EMBL" id="JBHUMB010000006">
    <property type="protein sequence ID" value="MFD2742489.1"/>
    <property type="molecule type" value="Genomic_DNA"/>
</dbReference>
<dbReference type="RefSeq" id="WP_156472514.1">
    <property type="nucleotide sequence ID" value="NZ_JBHUMB010000006.1"/>
</dbReference>
<keyword evidence="3" id="KW-1185">Reference proteome</keyword>
<evidence type="ECO:0000313" key="3">
    <source>
        <dbReference type="Proteomes" id="UP001597418"/>
    </source>
</evidence>
<feature type="chain" id="PRO_5047070169" evidence="1">
    <location>
        <begin position="25"/>
        <end position="106"/>
    </location>
</feature>
<reference evidence="3" key="1">
    <citation type="journal article" date="2019" name="Int. J. Syst. Evol. Microbiol.">
        <title>The Global Catalogue of Microorganisms (GCM) 10K type strain sequencing project: providing services to taxonomists for standard genome sequencing and annotation.</title>
        <authorList>
            <consortium name="The Broad Institute Genomics Platform"/>
            <consortium name="The Broad Institute Genome Sequencing Center for Infectious Disease"/>
            <person name="Wu L."/>
            <person name="Ma J."/>
        </authorList>
    </citation>
    <scope>NUCLEOTIDE SEQUENCE [LARGE SCALE GENOMIC DNA]</scope>
    <source>
        <strain evidence="3">KCTC 42247</strain>
    </source>
</reference>
<dbReference type="Proteomes" id="UP001597418">
    <property type="component" value="Unassembled WGS sequence"/>
</dbReference>
<keyword evidence="1" id="KW-0732">Signal</keyword>
<gene>
    <name evidence="2" type="ORF">ACFSQ6_03700</name>
</gene>
<accession>A0ABW5U984</accession>
<name>A0ABW5U984_9SPHI</name>
<sequence length="106" mass="12026">MKFARCTLPLKSTLSLSFTLLLCAACTEIVVEDHYDYYQAVDGRDSTFLRLQIREGRFFGDYIFTKGGSYQVKGDFKGDVLGDTLSGMLVYTPHGHKMLKRSLSHF</sequence>
<evidence type="ECO:0000256" key="1">
    <source>
        <dbReference type="SAM" id="SignalP"/>
    </source>
</evidence>
<organism evidence="2 3">
    <name type="scientific">Sphingobacterium populi</name>
    <dbReference type="NCBI Taxonomy" id="1812824"/>
    <lineage>
        <taxon>Bacteria</taxon>
        <taxon>Pseudomonadati</taxon>
        <taxon>Bacteroidota</taxon>
        <taxon>Sphingobacteriia</taxon>
        <taxon>Sphingobacteriales</taxon>
        <taxon>Sphingobacteriaceae</taxon>
        <taxon>Sphingobacterium</taxon>
    </lineage>
</organism>
<evidence type="ECO:0000313" key="2">
    <source>
        <dbReference type="EMBL" id="MFD2742489.1"/>
    </source>
</evidence>
<feature type="signal peptide" evidence="1">
    <location>
        <begin position="1"/>
        <end position="24"/>
    </location>
</feature>
<comment type="caution">
    <text evidence="2">The sequence shown here is derived from an EMBL/GenBank/DDBJ whole genome shotgun (WGS) entry which is preliminary data.</text>
</comment>